<keyword evidence="2" id="KW-1185">Reference proteome</keyword>
<gene>
    <name evidence="1" type="ORF">MFLAVUS_003201</name>
</gene>
<accession>A0ABP9YSG0</accession>
<dbReference type="Proteomes" id="UP001473302">
    <property type="component" value="Unassembled WGS sequence"/>
</dbReference>
<comment type="caution">
    <text evidence="1">The sequence shown here is derived from an EMBL/GenBank/DDBJ whole genome shotgun (WGS) entry which is preliminary data.</text>
</comment>
<reference evidence="1 2" key="1">
    <citation type="submission" date="2024-04" db="EMBL/GenBank/DDBJ databases">
        <title>genome sequences of Mucor flavus KT1a and Helicostylum pulchrum KT1b strains isolated from the surface of a dry-aged beef.</title>
        <authorList>
            <person name="Toyotome T."/>
            <person name="Hosono M."/>
            <person name="Torimaru M."/>
            <person name="Fukuda K."/>
            <person name="Mikami N."/>
        </authorList>
    </citation>
    <scope>NUCLEOTIDE SEQUENCE [LARGE SCALE GENOMIC DNA]</scope>
    <source>
        <strain evidence="1 2">KT1a</strain>
    </source>
</reference>
<sequence>MERLLTEEQFEQLVAEVAKRIREPQIEENNRRSEPSELLVEIYNELEDCSPAELLRARSAAELYENLKYIADRGLRREDLSLFQDSVEQCRKLAVYELRITKQRENNAKRTQKTILDTGEVLSRKFLTSKRDK</sequence>
<proteinExistence type="predicted"/>
<organism evidence="1 2">
    <name type="scientific">Mucor flavus</name>
    <dbReference type="NCBI Taxonomy" id="439312"/>
    <lineage>
        <taxon>Eukaryota</taxon>
        <taxon>Fungi</taxon>
        <taxon>Fungi incertae sedis</taxon>
        <taxon>Mucoromycota</taxon>
        <taxon>Mucoromycotina</taxon>
        <taxon>Mucoromycetes</taxon>
        <taxon>Mucorales</taxon>
        <taxon>Mucorineae</taxon>
        <taxon>Mucoraceae</taxon>
        <taxon>Mucor</taxon>
    </lineage>
</organism>
<protein>
    <submittedName>
        <fullName evidence="1">Uncharacterized protein</fullName>
    </submittedName>
</protein>
<dbReference type="EMBL" id="BAABUK010000005">
    <property type="protein sequence ID" value="GAA5809788.1"/>
    <property type="molecule type" value="Genomic_DNA"/>
</dbReference>
<evidence type="ECO:0000313" key="2">
    <source>
        <dbReference type="Proteomes" id="UP001473302"/>
    </source>
</evidence>
<name>A0ABP9YSG0_9FUNG</name>
<evidence type="ECO:0000313" key="1">
    <source>
        <dbReference type="EMBL" id="GAA5809788.1"/>
    </source>
</evidence>